<dbReference type="CDD" id="cd04301">
    <property type="entry name" value="NAT_SF"/>
    <property type="match status" value="1"/>
</dbReference>
<feature type="domain" description="LYC1 C-terminal" evidence="2">
    <location>
        <begin position="244"/>
        <end position="470"/>
    </location>
</feature>
<feature type="region of interest" description="Disordered" evidence="1">
    <location>
        <begin position="147"/>
        <end position="171"/>
    </location>
</feature>
<accession>A0AAE0PHD2</accession>
<reference evidence="3" key="1">
    <citation type="journal article" date="2023" name="Mol. Phylogenet. Evol.">
        <title>Genome-scale phylogeny and comparative genomics of the fungal order Sordariales.</title>
        <authorList>
            <person name="Hensen N."/>
            <person name="Bonometti L."/>
            <person name="Westerberg I."/>
            <person name="Brannstrom I.O."/>
            <person name="Guillou S."/>
            <person name="Cros-Aarteil S."/>
            <person name="Calhoun S."/>
            <person name="Haridas S."/>
            <person name="Kuo A."/>
            <person name="Mondo S."/>
            <person name="Pangilinan J."/>
            <person name="Riley R."/>
            <person name="LaButti K."/>
            <person name="Andreopoulos B."/>
            <person name="Lipzen A."/>
            <person name="Chen C."/>
            <person name="Yan M."/>
            <person name="Daum C."/>
            <person name="Ng V."/>
            <person name="Clum A."/>
            <person name="Steindorff A."/>
            <person name="Ohm R.A."/>
            <person name="Martin F."/>
            <person name="Silar P."/>
            <person name="Natvig D.O."/>
            <person name="Lalanne C."/>
            <person name="Gautier V."/>
            <person name="Ament-Velasquez S.L."/>
            <person name="Kruys A."/>
            <person name="Hutchinson M.I."/>
            <person name="Powell A.J."/>
            <person name="Barry K."/>
            <person name="Miller A.N."/>
            <person name="Grigoriev I.V."/>
            <person name="Debuchy R."/>
            <person name="Gladieux P."/>
            <person name="Hiltunen Thoren M."/>
            <person name="Johannesson H."/>
        </authorList>
    </citation>
    <scope>NUCLEOTIDE SEQUENCE</scope>
    <source>
        <strain evidence="3">FGSC 1904</strain>
    </source>
</reference>
<dbReference type="InterPro" id="IPR055100">
    <property type="entry name" value="GNAT_LYC1-like"/>
</dbReference>
<dbReference type="InterPro" id="IPR053013">
    <property type="entry name" value="LAT"/>
</dbReference>
<dbReference type="AlphaFoldDB" id="A0AAE0PHD2"/>
<dbReference type="PANTHER" id="PTHR34815:SF4">
    <property type="entry name" value="N-ACETYLTRANSFERASE DOMAIN-CONTAINING PROTEIN"/>
    <property type="match status" value="1"/>
</dbReference>
<feature type="compositionally biased region" description="Basic and acidic residues" evidence="1">
    <location>
        <begin position="154"/>
        <end position="171"/>
    </location>
</feature>
<dbReference type="Pfam" id="PF22998">
    <property type="entry name" value="GNAT_LYC1-like"/>
    <property type="match status" value="1"/>
</dbReference>
<feature type="region of interest" description="Disordered" evidence="1">
    <location>
        <begin position="206"/>
        <end position="245"/>
    </location>
</feature>
<organism evidence="3 4">
    <name type="scientific">Sordaria brevicollis</name>
    <dbReference type="NCBI Taxonomy" id="83679"/>
    <lineage>
        <taxon>Eukaryota</taxon>
        <taxon>Fungi</taxon>
        <taxon>Dikarya</taxon>
        <taxon>Ascomycota</taxon>
        <taxon>Pezizomycotina</taxon>
        <taxon>Sordariomycetes</taxon>
        <taxon>Sordariomycetidae</taxon>
        <taxon>Sordariales</taxon>
        <taxon>Sordariaceae</taxon>
        <taxon>Sordaria</taxon>
    </lineage>
</organism>
<proteinExistence type="predicted"/>
<reference evidence="3" key="2">
    <citation type="submission" date="2023-07" db="EMBL/GenBank/DDBJ databases">
        <authorList>
            <consortium name="Lawrence Berkeley National Laboratory"/>
            <person name="Haridas S."/>
            <person name="Hensen N."/>
            <person name="Bonometti L."/>
            <person name="Westerberg I."/>
            <person name="Brannstrom I.O."/>
            <person name="Guillou S."/>
            <person name="Cros-Aarteil S."/>
            <person name="Calhoun S."/>
            <person name="Kuo A."/>
            <person name="Mondo S."/>
            <person name="Pangilinan J."/>
            <person name="Riley R."/>
            <person name="LaButti K."/>
            <person name="Andreopoulos B."/>
            <person name="Lipzen A."/>
            <person name="Chen C."/>
            <person name="Yanf M."/>
            <person name="Daum C."/>
            <person name="Ng V."/>
            <person name="Clum A."/>
            <person name="Steindorff A."/>
            <person name="Ohm R."/>
            <person name="Martin F."/>
            <person name="Silar P."/>
            <person name="Natvig D."/>
            <person name="Lalanne C."/>
            <person name="Gautier V."/>
            <person name="Ament-velasquez S.L."/>
            <person name="Kruys A."/>
            <person name="Hutchinson M.I."/>
            <person name="Powell A.J."/>
            <person name="Barry K."/>
            <person name="Miller A.N."/>
            <person name="Grigoriev I.V."/>
            <person name="Debuchy R."/>
            <person name="Gladieux P."/>
            <person name="Thoren M.H."/>
            <person name="Johannesson H."/>
        </authorList>
    </citation>
    <scope>NUCLEOTIDE SEQUENCE</scope>
    <source>
        <strain evidence="3">FGSC 1904</strain>
    </source>
</reference>
<dbReference type="Proteomes" id="UP001281003">
    <property type="component" value="Unassembled WGS sequence"/>
</dbReference>
<name>A0AAE0PHD2_SORBR</name>
<evidence type="ECO:0000259" key="2">
    <source>
        <dbReference type="Pfam" id="PF22998"/>
    </source>
</evidence>
<evidence type="ECO:0000313" key="3">
    <source>
        <dbReference type="EMBL" id="KAK3399926.1"/>
    </source>
</evidence>
<dbReference type="EMBL" id="JAUTDP010000004">
    <property type="protein sequence ID" value="KAK3399926.1"/>
    <property type="molecule type" value="Genomic_DNA"/>
</dbReference>
<evidence type="ECO:0000256" key="1">
    <source>
        <dbReference type="SAM" id="MobiDB-lite"/>
    </source>
</evidence>
<evidence type="ECO:0000313" key="4">
    <source>
        <dbReference type="Proteomes" id="UP001281003"/>
    </source>
</evidence>
<dbReference type="InterPro" id="IPR016181">
    <property type="entry name" value="Acyl_CoA_acyltransferase"/>
</dbReference>
<feature type="compositionally biased region" description="Low complexity" evidence="1">
    <location>
        <begin position="207"/>
        <end position="239"/>
    </location>
</feature>
<gene>
    <name evidence="3" type="ORF">B0T20DRAFT_172950</name>
</gene>
<dbReference type="Gene3D" id="3.40.630.30">
    <property type="match status" value="1"/>
</dbReference>
<protein>
    <recommendedName>
        <fullName evidence="2">LYC1 C-terminal domain-containing protein</fullName>
    </recommendedName>
</protein>
<dbReference type="SUPFAM" id="SSF55729">
    <property type="entry name" value="Acyl-CoA N-acyltransferases (Nat)"/>
    <property type="match status" value="1"/>
</dbReference>
<comment type="caution">
    <text evidence="3">The sequence shown here is derived from an EMBL/GenBank/DDBJ whole genome shotgun (WGS) entry which is preliminary data.</text>
</comment>
<dbReference type="PANTHER" id="PTHR34815">
    <property type="entry name" value="LYSINE ACETYLTRANSFERASE"/>
    <property type="match status" value="1"/>
</dbReference>
<sequence>MGSTTTTTPLPSASAPSLALVLAHPDERPKTWSLTHPMWGPALSHSEYLAREHFMTTLPLAKDGGLTHWILTDTDSSSSFSQEPGHRPVLSSCESLRKHAVAARYDPSTDRVVITEGISHGIGSVFTDPQYRGKGYANRMMQEVGKRLRNWQVSDKKDRPESPSAEEQKEEQTALFSVLYSDIGKSFYAKNGWKAFPSAHVSFKPIPSSTTASSSPSSTSPSTATTNGTANGTSPKSTFSPPPTVFPPNLSPLTYHTLPPLCTIDTSSLLSTTLPLLARANPSKTHVALLPDLDCILWHLLREDFMTSHIFGQTPTVRGAIYSGDKEGKGRVWAVWTRSYYRGLESESIEGNHMHILRFVMEGITDLGDEGSLSGLSEEQEKYLAEAFRGILQVAQREAASWRVEDVQMWNPSPLVNHLIKKAEVEGGFEVVERDMESIPSLMWYGAEGIECAKGTEEVEWVANEKFGWC</sequence>
<keyword evidence="4" id="KW-1185">Reference proteome</keyword>